<keyword evidence="1" id="KW-0677">Repeat</keyword>
<dbReference type="GO" id="GO:0006620">
    <property type="term" value="P:post-translational protein targeting to endoplasmic reticulum membrane"/>
    <property type="evidence" value="ECO:0007669"/>
    <property type="project" value="TreeGrafter"/>
</dbReference>
<protein>
    <recommendedName>
        <fullName evidence="6">TPR-like protein</fullName>
    </recommendedName>
</protein>
<comment type="caution">
    <text evidence="4">The sequence shown here is derived from an EMBL/GenBank/DDBJ whole genome shotgun (WGS) entry which is preliminary data.</text>
</comment>
<proteinExistence type="predicted"/>
<dbReference type="InterPro" id="IPR011990">
    <property type="entry name" value="TPR-like_helical_dom_sf"/>
</dbReference>
<reference evidence="4 5" key="1">
    <citation type="submission" date="2015-12" db="EMBL/GenBank/DDBJ databases">
        <title>Draft genome sequence of Moniliophthora roreri, the causal agent of frosty pod rot of cacao.</title>
        <authorList>
            <person name="Aime M.C."/>
            <person name="Diaz-Valderrama J.R."/>
            <person name="Kijpornyongpan T."/>
            <person name="Phillips-Mora W."/>
        </authorList>
    </citation>
    <scope>NUCLEOTIDE SEQUENCE [LARGE SCALE GENOMIC DNA]</scope>
    <source>
        <strain evidence="4 5">MCA 2952</strain>
    </source>
</reference>
<dbReference type="GO" id="GO:0016020">
    <property type="term" value="C:membrane"/>
    <property type="evidence" value="ECO:0007669"/>
    <property type="project" value="TreeGrafter"/>
</dbReference>
<dbReference type="GO" id="GO:0072380">
    <property type="term" value="C:TRC complex"/>
    <property type="evidence" value="ECO:0007669"/>
    <property type="project" value="TreeGrafter"/>
</dbReference>
<dbReference type="InterPro" id="IPR047150">
    <property type="entry name" value="SGT"/>
</dbReference>
<evidence type="ECO:0000256" key="2">
    <source>
        <dbReference type="ARBA" id="ARBA00022803"/>
    </source>
</evidence>
<evidence type="ECO:0000313" key="4">
    <source>
        <dbReference type="EMBL" id="KTB39740.1"/>
    </source>
</evidence>
<sequence>MSTPSQKLREDASNLFDLWSTPLSSRPKPTSKPKPKVQELDVKAQRRKEVDDPYGIIPPLLPNPTPTPAQKLEAEELKEKANDLVRQKQYASAIYIYDEAIHLDSTNPFLYGNRAFYLDAASDALDAFKLDPSYIKAHVRYAEATDAMYQVRYSEEGYQTALKLFDKLNLTPAERKVKEEIERSYEASQMRIFELELAIEEGSRANCSAAPPWRRALAVAGRMGIHDPKLAGTSTQILLAAFSHYLKGTESIQHLCRANYRGTMPTHMLARAVMYDNRVWYVWDKSWTGKIRKSILWLNNSQRGWEELVPGQAFREKVLKRLADEGWESMRYSLLFTVHSWIVSAAMAHDIPGATPAIAAQVLGQVVDVITWGRSIWVDAGVPLPQCGILFYPRFLLATRKLHMEALIEAFETEKDKSKKNKVLEDLFNEAETVIEFVDSQPPDLSEEDEYWEDQKCKIVAVKALEEIPCAVAYSVKGLYYKEKAANSQDMAEKAHNAYLKAATLVPDDDELYARYLNAALDIMLTYGAPVKLLLKTADDMREGMRRMYPVWGLGRDNGKSMNYNLVRVNTLKGLRAQGRVKDEDRYCWGNDS</sequence>
<feature type="compositionally biased region" description="Basic and acidic residues" evidence="3">
    <location>
        <begin position="36"/>
        <end position="48"/>
    </location>
</feature>
<dbReference type="EMBL" id="LATX01001642">
    <property type="protein sequence ID" value="KTB39740.1"/>
    <property type="molecule type" value="Genomic_DNA"/>
</dbReference>
<gene>
    <name evidence="4" type="ORF">WG66_7695</name>
</gene>
<dbReference type="SUPFAM" id="SSF48452">
    <property type="entry name" value="TPR-like"/>
    <property type="match status" value="1"/>
</dbReference>
<dbReference type="GO" id="GO:0060090">
    <property type="term" value="F:molecular adaptor activity"/>
    <property type="evidence" value="ECO:0007669"/>
    <property type="project" value="TreeGrafter"/>
</dbReference>
<accession>A0A0W0FTT3</accession>
<dbReference type="eggNOG" id="KOG0376">
    <property type="taxonomic scope" value="Eukaryota"/>
</dbReference>
<name>A0A0W0FTT3_MONRR</name>
<dbReference type="PANTHER" id="PTHR45831">
    <property type="entry name" value="LD24721P"/>
    <property type="match status" value="1"/>
</dbReference>
<dbReference type="Proteomes" id="UP000054988">
    <property type="component" value="Unassembled WGS sequence"/>
</dbReference>
<evidence type="ECO:0000256" key="3">
    <source>
        <dbReference type="SAM" id="MobiDB-lite"/>
    </source>
</evidence>
<dbReference type="AlphaFoldDB" id="A0A0W0FTT3"/>
<evidence type="ECO:0008006" key="6">
    <source>
        <dbReference type="Google" id="ProtNLM"/>
    </source>
</evidence>
<keyword evidence="2" id="KW-0802">TPR repeat</keyword>
<organism evidence="4 5">
    <name type="scientific">Moniliophthora roreri</name>
    <name type="common">Frosty pod rot fungus</name>
    <name type="synonym">Monilia roreri</name>
    <dbReference type="NCBI Taxonomy" id="221103"/>
    <lineage>
        <taxon>Eukaryota</taxon>
        <taxon>Fungi</taxon>
        <taxon>Dikarya</taxon>
        <taxon>Basidiomycota</taxon>
        <taxon>Agaricomycotina</taxon>
        <taxon>Agaricomycetes</taxon>
        <taxon>Agaricomycetidae</taxon>
        <taxon>Agaricales</taxon>
        <taxon>Marasmiineae</taxon>
        <taxon>Marasmiaceae</taxon>
        <taxon>Moniliophthora</taxon>
    </lineage>
</organism>
<evidence type="ECO:0000313" key="5">
    <source>
        <dbReference type="Proteomes" id="UP000054988"/>
    </source>
</evidence>
<dbReference type="Gene3D" id="1.25.40.10">
    <property type="entry name" value="Tetratricopeptide repeat domain"/>
    <property type="match status" value="1"/>
</dbReference>
<dbReference type="PANTHER" id="PTHR45831:SF2">
    <property type="entry name" value="LD24721P"/>
    <property type="match status" value="1"/>
</dbReference>
<evidence type="ECO:0000256" key="1">
    <source>
        <dbReference type="ARBA" id="ARBA00022737"/>
    </source>
</evidence>
<feature type="region of interest" description="Disordered" evidence="3">
    <location>
        <begin position="1"/>
        <end position="48"/>
    </location>
</feature>